<protein>
    <submittedName>
        <fullName evidence="4">Serine phosphatase RsbU</fullName>
    </submittedName>
</protein>
<keyword evidence="5" id="KW-1185">Reference proteome</keyword>
<organism evidence="4 5">
    <name type="scientific">Thioalkalivibrio sulfidiphilus (strain HL-EbGR7)</name>
    <dbReference type="NCBI Taxonomy" id="396588"/>
    <lineage>
        <taxon>Bacteria</taxon>
        <taxon>Pseudomonadati</taxon>
        <taxon>Pseudomonadota</taxon>
        <taxon>Gammaproteobacteria</taxon>
        <taxon>Chromatiales</taxon>
        <taxon>Ectothiorhodospiraceae</taxon>
        <taxon>Thioalkalivibrio</taxon>
    </lineage>
</organism>
<dbReference type="SMART" id="SM00331">
    <property type="entry name" value="PP2C_SIG"/>
    <property type="match status" value="1"/>
</dbReference>
<dbReference type="PANTHER" id="PTHR43156">
    <property type="entry name" value="STAGE II SPORULATION PROTEIN E-RELATED"/>
    <property type="match status" value="1"/>
</dbReference>
<keyword evidence="2" id="KW-0472">Membrane</keyword>
<dbReference type="AlphaFoldDB" id="B8GRX5"/>
<dbReference type="InterPro" id="IPR036457">
    <property type="entry name" value="PPM-type-like_dom_sf"/>
</dbReference>
<keyword evidence="1" id="KW-0378">Hydrolase</keyword>
<evidence type="ECO:0000313" key="4">
    <source>
        <dbReference type="EMBL" id="ACL72679.1"/>
    </source>
</evidence>
<feature type="transmembrane region" description="Helical" evidence="2">
    <location>
        <begin position="175"/>
        <end position="200"/>
    </location>
</feature>
<evidence type="ECO:0000256" key="1">
    <source>
        <dbReference type="ARBA" id="ARBA00022801"/>
    </source>
</evidence>
<dbReference type="eggNOG" id="COG2208">
    <property type="taxonomic scope" value="Bacteria"/>
</dbReference>
<dbReference type="InterPro" id="IPR001932">
    <property type="entry name" value="PPM-type_phosphatase-like_dom"/>
</dbReference>
<dbReference type="STRING" id="396588.Tgr7_1596"/>
<dbReference type="HOGENOM" id="CLU_026432_1_0_6"/>
<dbReference type="EMBL" id="CP001339">
    <property type="protein sequence ID" value="ACL72679.1"/>
    <property type="molecule type" value="Genomic_DNA"/>
</dbReference>
<gene>
    <name evidence="4" type="ordered locus">Tgr7_1596</name>
</gene>
<dbReference type="Gene3D" id="3.60.40.10">
    <property type="entry name" value="PPM-type phosphatase domain"/>
    <property type="match status" value="1"/>
</dbReference>
<dbReference type="Pfam" id="PF07228">
    <property type="entry name" value="SpoIIE"/>
    <property type="match status" value="1"/>
</dbReference>
<name>B8GRX5_THISH</name>
<dbReference type="KEGG" id="tgr:Tgr7_1596"/>
<evidence type="ECO:0000259" key="3">
    <source>
        <dbReference type="SMART" id="SM00331"/>
    </source>
</evidence>
<dbReference type="PANTHER" id="PTHR43156:SF2">
    <property type="entry name" value="STAGE II SPORULATION PROTEIN E"/>
    <property type="match status" value="1"/>
</dbReference>
<proteinExistence type="predicted"/>
<accession>B8GRX5</accession>
<dbReference type="SUPFAM" id="SSF81606">
    <property type="entry name" value="PP2C-like"/>
    <property type="match status" value="1"/>
</dbReference>
<dbReference type="Proteomes" id="UP000002383">
    <property type="component" value="Chromosome"/>
</dbReference>
<evidence type="ECO:0000313" key="5">
    <source>
        <dbReference type="Proteomes" id="UP000002383"/>
    </source>
</evidence>
<feature type="domain" description="PPM-type phosphatase" evidence="3">
    <location>
        <begin position="290"/>
        <end position="520"/>
    </location>
</feature>
<dbReference type="OrthoDB" id="5496380at2"/>
<reference evidence="4 5" key="1">
    <citation type="journal article" date="2011" name="Stand. Genomic Sci.">
        <title>Complete genome sequence of 'Thioalkalivibrio sulfidophilus' HL-EbGr7.</title>
        <authorList>
            <person name="Muyzer G."/>
            <person name="Sorokin D.Y."/>
            <person name="Mavromatis K."/>
            <person name="Lapidus A."/>
            <person name="Clum A."/>
            <person name="Ivanova N."/>
            <person name="Pati A."/>
            <person name="d'Haeseleer P."/>
            <person name="Woyke T."/>
            <person name="Kyrpides N.C."/>
        </authorList>
    </citation>
    <scope>NUCLEOTIDE SEQUENCE [LARGE SCALE GENOMIC DNA]</scope>
    <source>
        <strain evidence="4 5">HL-EbGR7</strain>
    </source>
</reference>
<keyword evidence="2" id="KW-1133">Transmembrane helix</keyword>
<keyword evidence="2" id="KW-0812">Transmembrane</keyword>
<dbReference type="GO" id="GO:0016791">
    <property type="term" value="F:phosphatase activity"/>
    <property type="evidence" value="ECO:0007669"/>
    <property type="project" value="TreeGrafter"/>
</dbReference>
<sequence length="521" mass="57154">MDTRVRQTDGASTDATRGIPFTASLTFRQAAVTLLIVAVLGLLAGMVELGADWKSMRAEIQEHTHRSLELVSGSAAEAAFQFNDELAGQVVDGLFAHREMEQVVLRDNFGGVIAERQRHDLAEPGALVQRLFGDITRYSVNLSHSVGGASASSVGALEVTLAPGEIGARFVERGLVIFVVGLAKAVIISALVVLIFFFMITRPLIGLHTAITRIDPTRPGHWPRPSFPRHEKDELGQIVTGLDNLMQAFQQGLEQRDRARDENMRLGAELDVSRRIQQILLPSRAELDAIEGLDIATHMEAAQEVGGDYYDILSHEDGVRIGIGDVTGHGLESGVVMLMTQSAVRTLLTSREKDMVRVMDVLNTTIYNNVQRMGCGKNLTLALLDYTMATAAELPAVAGHLRISGQHETVIIARHDGHMEVVDTDELGFPIGLVEEMAHFVGEINLDLHQGDVVVLYTDGITEAADEQHRLYGQDRLMEMIASHRAESAEFIKDAIINDVKRHIGNQTLYDDLTLVILKQK</sequence>
<dbReference type="InterPro" id="IPR052016">
    <property type="entry name" value="Bact_Sigma-Reg"/>
</dbReference>
<feature type="transmembrane region" description="Helical" evidence="2">
    <location>
        <begin position="30"/>
        <end position="51"/>
    </location>
</feature>
<evidence type="ECO:0000256" key="2">
    <source>
        <dbReference type="SAM" id="Phobius"/>
    </source>
</evidence>